<keyword evidence="4" id="KW-0946">Virion</keyword>
<dbReference type="AlphaFoldDB" id="A0A223KL60"/>
<name>A0A223KL60_9BACI</name>
<reference evidence="4 5" key="1">
    <citation type="submission" date="2016-12" db="EMBL/GenBank/DDBJ databases">
        <title>The whole genome sequencing and assembly of Bacillus cohnii DSM 6307T strain.</title>
        <authorList>
            <person name="Lee Y.-J."/>
            <person name="Yi H."/>
            <person name="Bahn Y.-S."/>
            <person name="Kim J.F."/>
            <person name="Lee D.-W."/>
        </authorList>
    </citation>
    <scope>NUCLEOTIDE SEQUENCE [LARGE SCALE GENOMIC DNA]</scope>
    <source>
        <strain evidence="4 5">DSM 6307</strain>
    </source>
</reference>
<comment type="subcellular location">
    <subcellularLocation>
        <location evidence="2">Spore coat</location>
    </subcellularLocation>
</comment>
<accession>A0A223KL60</accession>
<proteinExistence type="inferred from homology"/>
<protein>
    <submittedName>
        <fullName evidence="4">Spore coat protein</fullName>
    </submittedName>
</protein>
<dbReference type="Proteomes" id="UP000215224">
    <property type="component" value="Chromosome"/>
</dbReference>
<dbReference type="InterPro" id="IPR012851">
    <property type="entry name" value="Spore_coat_CotF-like"/>
</dbReference>
<dbReference type="RefSeq" id="WP_066418162.1">
    <property type="nucleotide sequence ID" value="NZ_CP018866.1"/>
</dbReference>
<dbReference type="KEGG" id="bcoh:BC6307_02440"/>
<organism evidence="4 5">
    <name type="scientific">Sutcliffiella cohnii</name>
    <dbReference type="NCBI Taxonomy" id="33932"/>
    <lineage>
        <taxon>Bacteria</taxon>
        <taxon>Bacillati</taxon>
        <taxon>Bacillota</taxon>
        <taxon>Bacilli</taxon>
        <taxon>Bacillales</taxon>
        <taxon>Bacillaceae</taxon>
        <taxon>Sutcliffiella</taxon>
    </lineage>
</organism>
<keyword evidence="4" id="KW-0167">Capsid protein</keyword>
<dbReference type="PANTHER" id="PTHR39183:SF1">
    <property type="entry name" value="SPORE COAT PROTEIN F-LIKE PROTEIN YHCQ"/>
    <property type="match status" value="1"/>
</dbReference>
<dbReference type="Pfam" id="PF07875">
    <property type="entry name" value="Coat_F"/>
    <property type="match status" value="1"/>
</dbReference>
<dbReference type="STRING" id="1314751.GCA_001591425_03136"/>
<sequence length="99" mass="11083">MNNIIKKLMGMGGMTDTVIATDFLVSTKAAVRNLAFAITETTTPELKKVLREELRNAVKTHEAISNYMIKKGVYHPSNLEEQIKVDMQITETALTLTEK</sequence>
<dbReference type="PANTHER" id="PTHR39183">
    <property type="entry name" value="SPORE COAT PROTEIN F-LIKE PROTEIN YHCQ"/>
    <property type="match status" value="1"/>
</dbReference>
<gene>
    <name evidence="4" type="ORF">BC6307_02440</name>
</gene>
<evidence type="ECO:0000313" key="4">
    <source>
        <dbReference type="EMBL" id="AST90221.1"/>
    </source>
</evidence>
<comment type="similarity">
    <text evidence="3">Belongs to the CotF family.</text>
</comment>
<dbReference type="GO" id="GO:0030435">
    <property type="term" value="P:sporulation resulting in formation of a cellular spore"/>
    <property type="evidence" value="ECO:0007669"/>
    <property type="project" value="UniProtKB-KW"/>
</dbReference>
<dbReference type="Gene3D" id="1.20.1260.10">
    <property type="match status" value="1"/>
</dbReference>
<dbReference type="EMBL" id="CP018866">
    <property type="protein sequence ID" value="AST90221.1"/>
    <property type="molecule type" value="Genomic_DNA"/>
</dbReference>
<evidence type="ECO:0000313" key="5">
    <source>
        <dbReference type="Proteomes" id="UP000215224"/>
    </source>
</evidence>
<evidence type="ECO:0000256" key="3">
    <source>
        <dbReference type="ARBA" id="ARBA00024344"/>
    </source>
</evidence>
<keyword evidence="1" id="KW-0749">Sporulation</keyword>
<evidence type="ECO:0000256" key="1">
    <source>
        <dbReference type="ARBA" id="ARBA00022969"/>
    </source>
</evidence>
<dbReference type="InterPro" id="IPR012347">
    <property type="entry name" value="Ferritin-like"/>
</dbReference>
<evidence type="ECO:0000256" key="2">
    <source>
        <dbReference type="ARBA" id="ARBA00024325"/>
    </source>
</evidence>
<keyword evidence="5" id="KW-1185">Reference proteome</keyword>